<dbReference type="KEGG" id="rmar:GBA65_15755"/>
<protein>
    <submittedName>
        <fullName evidence="8">EamA family transporter</fullName>
    </submittedName>
</protein>
<keyword evidence="4 6" id="KW-1133">Transmembrane helix</keyword>
<evidence type="ECO:0000256" key="2">
    <source>
        <dbReference type="ARBA" id="ARBA00007362"/>
    </source>
</evidence>
<dbReference type="EMBL" id="CP045121">
    <property type="protein sequence ID" value="QIN79746.1"/>
    <property type="molecule type" value="Genomic_DNA"/>
</dbReference>
<evidence type="ECO:0000256" key="6">
    <source>
        <dbReference type="SAM" id="Phobius"/>
    </source>
</evidence>
<proteinExistence type="inferred from homology"/>
<evidence type="ECO:0000259" key="7">
    <source>
        <dbReference type="Pfam" id="PF00892"/>
    </source>
</evidence>
<sequence>MLSLPLLEKHPPLSVAAYPMLLGGLAIFPVAALFPVGDLPVATTLGWSVWGAAVYSLLFSAAFGFAAWQRGVRRVGANRVLVYQYLVTLIGVTAGIVLLGEGFGPEKILGAVILLAGVYLARSP</sequence>
<comment type="subcellular location">
    <subcellularLocation>
        <location evidence="1">Membrane</location>
        <topology evidence="1">Multi-pass membrane protein</topology>
    </subcellularLocation>
</comment>
<dbReference type="InterPro" id="IPR037185">
    <property type="entry name" value="EmrE-like"/>
</dbReference>
<feature type="transmembrane region" description="Helical" evidence="6">
    <location>
        <begin position="47"/>
        <end position="68"/>
    </location>
</feature>
<name>A0A6G8PZW5_9ACTN</name>
<dbReference type="Proteomes" id="UP000502706">
    <property type="component" value="Chromosome"/>
</dbReference>
<dbReference type="AlphaFoldDB" id="A0A6G8PZW5"/>
<dbReference type="PANTHER" id="PTHR32322:SF2">
    <property type="entry name" value="EAMA DOMAIN-CONTAINING PROTEIN"/>
    <property type="match status" value="1"/>
</dbReference>
<evidence type="ECO:0000313" key="9">
    <source>
        <dbReference type="Proteomes" id="UP000502706"/>
    </source>
</evidence>
<comment type="similarity">
    <text evidence="2">Belongs to the EamA transporter family.</text>
</comment>
<evidence type="ECO:0000256" key="4">
    <source>
        <dbReference type="ARBA" id="ARBA00022989"/>
    </source>
</evidence>
<feature type="transmembrane region" description="Helical" evidence="6">
    <location>
        <begin position="80"/>
        <end position="99"/>
    </location>
</feature>
<evidence type="ECO:0000256" key="1">
    <source>
        <dbReference type="ARBA" id="ARBA00004141"/>
    </source>
</evidence>
<reference evidence="8 9" key="1">
    <citation type="submission" date="2019-10" db="EMBL/GenBank/DDBJ databases">
        <title>Rubrobacter sp nov SCSIO 52915 isolated from a deep-sea sediment in the South China Sea.</title>
        <authorList>
            <person name="Chen R.W."/>
        </authorList>
    </citation>
    <scope>NUCLEOTIDE SEQUENCE [LARGE SCALE GENOMIC DNA]</scope>
    <source>
        <strain evidence="8 9">SCSIO 52915</strain>
    </source>
</reference>
<feature type="domain" description="EamA" evidence="7">
    <location>
        <begin position="6"/>
        <end position="121"/>
    </location>
</feature>
<keyword evidence="5 6" id="KW-0472">Membrane</keyword>
<dbReference type="InterPro" id="IPR000620">
    <property type="entry name" value="EamA_dom"/>
</dbReference>
<feature type="transmembrane region" description="Helical" evidence="6">
    <location>
        <begin position="12"/>
        <end position="35"/>
    </location>
</feature>
<dbReference type="InterPro" id="IPR050638">
    <property type="entry name" value="AA-Vitamin_Transporters"/>
</dbReference>
<evidence type="ECO:0000313" key="8">
    <source>
        <dbReference type="EMBL" id="QIN79746.1"/>
    </source>
</evidence>
<dbReference type="Pfam" id="PF00892">
    <property type="entry name" value="EamA"/>
    <property type="match status" value="1"/>
</dbReference>
<dbReference type="PANTHER" id="PTHR32322">
    <property type="entry name" value="INNER MEMBRANE TRANSPORTER"/>
    <property type="match status" value="1"/>
</dbReference>
<gene>
    <name evidence="8" type="ORF">GBA65_15755</name>
</gene>
<organism evidence="8 9">
    <name type="scientific">Rubrobacter marinus</name>
    <dbReference type="NCBI Taxonomy" id="2653852"/>
    <lineage>
        <taxon>Bacteria</taxon>
        <taxon>Bacillati</taxon>
        <taxon>Actinomycetota</taxon>
        <taxon>Rubrobacteria</taxon>
        <taxon>Rubrobacterales</taxon>
        <taxon>Rubrobacteraceae</taxon>
        <taxon>Rubrobacter</taxon>
    </lineage>
</organism>
<dbReference type="GO" id="GO:0016020">
    <property type="term" value="C:membrane"/>
    <property type="evidence" value="ECO:0007669"/>
    <property type="project" value="UniProtKB-SubCell"/>
</dbReference>
<dbReference type="RefSeq" id="WP_166397416.1">
    <property type="nucleotide sequence ID" value="NZ_CP045121.1"/>
</dbReference>
<accession>A0A6G8PZW5</accession>
<evidence type="ECO:0000256" key="5">
    <source>
        <dbReference type="ARBA" id="ARBA00023136"/>
    </source>
</evidence>
<keyword evidence="3 6" id="KW-0812">Transmembrane</keyword>
<dbReference type="SUPFAM" id="SSF103481">
    <property type="entry name" value="Multidrug resistance efflux transporter EmrE"/>
    <property type="match status" value="1"/>
</dbReference>
<keyword evidence="9" id="KW-1185">Reference proteome</keyword>
<evidence type="ECO:0000256" key="3">
    <source>
        <dbReference type="ARBA" id="ARBA00022692"/>
    </source>
</evidence>